<feature type="domain" description="RRM" evidence="3">
    <location>
        <begin position="189"/>
        <end position="261"/>
    </location>
</feature>
<dbReference type="RefSeq" id="XP_026679708.1">
    <property type="nucleotide sequence ID" value="XM_026823907.1"/>
</dbReference>
<dbReference type="Pfam" id="PF00076">
    <property type="entry name" value="RRM_1"/>
    <property type="match status" value="1"/>
</dbReference>
<dbReference type="SMART" id="SM00360">
    <property type="entry name" value="RRM"/>
    <property type="match status" value="1"/>
</dbReference>
<keyword evidence="1 2" id="KW-0694">RNA-binding</keyword>
<dbReference type="PaxDb" id="121845-A0A3Q0IYF0"/>
<reference evidence="5" key="1">
    <citation type="submission" date="2025-08" db="UniProtKB">
        <authorList>
            <consortium name="RefSeq"/>
        </authorList>
    </citation>
    <scope>IDENTIFICATION</scope>
</reference>
<dbReference type="Proteomes" id="UP000079169">
    <property type="component" value="Unplaced"/>
</dbReference>
<evidence type="ECO:0000256" key="2">
    <source>
        <dbReference type="PROSITE-ProRule" id="PRU00176"/>
    </source>
</evidence>
<keyword evidence="4" id="KW-1185">Reference proteome</keyword>
<organism evidence="4 5">
    <name type="scientific">Diaphorina citri</name>
    <name type="common">Asian citrus psyllid</name>
    <dbReference type="NCBI Taxonomy" id="121845"/>
    <lineage>
        <taxon>Eukaryota</taxon>
        <taxon>Metazoa</taxon>
        <taxon>Ecdysozoa</taxon>
        <taxon>Arthropoda</taxon>
        <taxon>Hexapoda</taxon>
        <taxon>Insecta</taxon>
        <taxon>Pterygota</taxon>
        <taxon>Neoptera</taxon>
        <taxon>Paraneoptera</taxon>
        <taxon>Hemiptera</taxon>
        <taxon>Sternorrhyncha</taxon>
        <taxon>Psylloidea</taxon>
        <taxon>Psyllidae</taxon>
        <taxon>Diaphorininae</taxon>
        <taxon>Diaphorina</taxon>
    </lineage>
</organism>
<gene>
    <name evidence="5" type="primary">LOC103509613</name>
</gene>
<proteinExistence type="predicted"/>
<dbReference type="InterPro" id="IPR034208">
    <property type="entry name" value="RBM45_RRM4"/>
</dbReference>
<dbReference type="SUPFAM" id="SSF54928">
    <property type="entry name" value="RNA-binding domain, RBD"/>
    <property type="match status" value="1"/>
</dbReference>
<protein>
    <submittedName>
        <fullName evidence="5">Uncharacterized protein LOC103509613</fullName>
    </submittedName>
</protein>
<dbReference type="InterPro" id="IPR000504">
    <property type="entry name" value="RRM_dom"/>
</dbReference>
<dbReference type="GO" id="GO:0003723">
    <property type="term" value="F:RNA binding"/>
    <property type="evidence" value="ECO:0007669"/>
    <property type="project" value="UniProtKB-UniRule"/>
</dbReference>
<dbReference type="InterPro" id="IPR035979">
    <property type="entry name" value="RBD_domain_sf"/>
</dbReference>
<dbReference type="KEGG" id="dci:103509613"/>
<evidence type="ECO:0000259" key="3">
    <source>
        <dbReference type="PROSITE" id="PS50102"/>
    </source>
</evidence>
<evidence type="ECO:0000313" key="5">
    <source>
        <dbReference type="RefSeq" id="XP_026679708.1"/>
    </source>
</evidence>
<dbReference type="Gene3D" id="3.30.70.330">
    <property type="match status" value="1"/>
</dbReference>
<dbReference type="AlphaFoldDB" id="A0A3Q0IYF0"/>
<dbReference type="CDD" id="cd12369">
    <property type="entry name" value="RRM4_RBM45"/>
    <property type="match status" value="1"/>
</dbReference>
<accession>A0A3Q0IYF0</accession>
<sequence>MSRSIHLVVDLLSEIKDAKTLMDIAVALKDEPEAEKKYLRDNEREQICDDALNLVKKILHDNLTDVKRNTHLSKSDMKKIFLDARYIHQTYSKTWGTRDSVYSKIFVQMTKLLKSVLGGSETVEDSNTSGGGKKKQTGLQLRAATEWRFDGLDLGVSDLNGSNAGDDSFCSVKLPSVKPLAPSNSEVAKRLFIVCQPGLPPLYSLKDVFGRFGSLIDVYILPGKNCGYASYADASSADQAIQTLHGAEMYGSRLKVMEADPPKGDRNRKRQRLDD</sequence>
<dbReference type="GeneID" id="103509613"/>
<dbReference type="STRING" id="121845.A0A3Q0IYF0"/>
<evidence type="ECO:0000313" key="4">
    <source>
        <dbReference type="Proteomes" id="UP000079169"/>
    </source>
</evidence>
<evidence type="ECO:0000256" key="1">
    <source>
        <dbReference type="ARBA" id="ARBA00022884"/>
    </source>
</evidence>
<name>A0A3Q0IYF0_DIACI</name>
<dbReference type="InterPro" id="IPR012677">
    <property type="entry name" value="Nucleotide-bd_a/b_plait_sf"/>
</dbReference>
<dbReference type="PROSITE" id="PS50102">
    <property type="entry name" value="RRM"/>
    <property type="match status" value="1"/>
</dbReference>